<dbReference type="Proteomes" id="UP000483379">
    <property type="component" value="Unassembled WGS sequence"/>
</dbReference>
<organism evidence="5 6">
    <name type="scientific">Thiorhodococcus minor</name>
    <dbReference type="NCBI Taxonomy" id="57489"/>
    <lineage>
        <taxon>Bacteria</taxon>
        <taxon>Pseudomonadati</taxon>
        <taxon>Pseudomonadota</taxon>
        <taxon>Gammaproteobacteria</taxon>
        <taxon>Chromatiales</taxon>
        <taxon>Chromatiaceae</taxon>
        <taxon>Thiorhodococcus</taxon>
    </lineage>
</organism>
<comment type="similarity">
    <text evidence="1">Belongs to the LysR transcriptional regulatory family.</text>
</comment>
<dbReference type="InterPro" id="IPR005119">
    <property type="entry name" value="LysR_subst-bd"/>
</dbReference>
<accession>A0A6M0K2D8</accession>
<evidence type="ECO:0000256" key="3">
    <source>
        <dbReference type="ARBA" id="ARBA00023163"/>
    </source>
</evidence>
<keyword evidence="3" id="KW-0804">Transcription</keyword>
<name>A0A6M0K2D8_9GAMM</name>
<dbReference type="PANTHER" id="PTHR30126:SF25">
    <property type="entry name" value="HTH-TYPE TRANSCRIPTIONAL REGULATOR METR"/>
    <property type="match status" value="1"/>
</dbReference>
<keyword evidence="2" id="KW-0805">Transcription regulation</keyword>
<evidence type="ECO:0000259" key="4">
    <source>
        <dbReference type="Pfam" id="PF03466"/>
    </source>
</evidence>
<protein>
    <recommendedName>
        <fullName evidence="4">LysR substrate-binding domain-containing protein</fullName>
    </recommendedName>
</protein>
<keyword evidence="6" id="KW-1185">Reference proteome</keyword>
<feature type="domain" description="LysR substrate-binding" evidence="4">
    <location>
        <begin position="13"/>
        <end position="210"/>
    </location>
</feature>
<evidence type="ECO:0000256" key="2">
    <source>
        <dbReference type="ARBA" id="ARBA00023015"/>
    </source>
</evidence>
<dbReference type="Gene3D" id="3.40.190.10">
    <property type="entry name" value="Periplasmic binding protein-like II"/>
    <property type="match status" value="2"/>
</dbReference>
<gene>
    <name evidence="5" type="ORF">G3446_11485</name>
</gene>
<dbReference type="Pfam" id="PF03466">
    <property type="entry name" value="LysR_substrate"/>
    <property type="match status" value="1"/>
</dbReference>
<dbReference type="SUPFAM" id="SSF53850">
    <property type="entry name" value="Periplasmic binding protein-like II"/>
    <property type="match status" value="1"/>
</dbReference>
<sequence length="221" mass="24104">MVTGPVRMPFIGLGSECHPCCQWLLKLVSPYLAAWPEVDLDVRQEFQFGGVGARFGHEIDLLVTPDPLYETGLRLEPVLDGEQVLVVGPGHPLGKAPLVQPEQLARETLITHPVAIDRLGIYIQLLLPAGIRPKRHKPIETTDIMLRMVASGCGVAALPRWLVDEVAAKLPPMAVRLGALGIAKQIFLGIRAADAETDDLSAFVALARAHREPKRETARGR</sequence>
<dbReference type="PANTHER" id="PTHR30126">
    <property type="entry name" value="HTH-TYPE TRANSCRIPTIONAL REGULATOR"/>
    <property type="match status" value="1"/>
</dbReference>
<comment type="caution">
    <text evidence="5">The sequence shown here is derived from an EMBL/GenBank/DDBJ whole genome shotgun (WGS) entry which is preliminary data.</text>
</comment>
<dbReference type="GO" id="GO:0000976">
    <property type="term" value="F:transcription cis-regulatory region binding"/>
    <property type="evidence" value="ECO:0007669"/>
    <property type="project" value="TreeGrafter"/>
</dbReference>
<evidence type="ECO:0000313" key="6">
    <source>
        <dbReference type="Proteomes" id="UP000483379"/>
    </source>
</evidence>
<evidence type="ECO:0000256" key="1">
    <source>
        <dbReference type="ARBA" id="ARBA00009437"/>
    </source>
</evidence>
<dbReference type="AlphaFoldDB" id="A0A6M0K2D8"/>
<proteinExistence type="inferred from homology"/>
<dbReference type="GO" id="GO:0006355">
    <property type="term" value="P:regulation of DNA-templated transcription"/>
    <property type="evidence" value="ECO:0007669"/>
    <property type="project" value="TreeGrafter"/>
</dbReference>
<dbReference type="EMBL" id="JAAIJQ010000029">
    <property type="protein sequence ID" value="NEV62505.1"/>
    <property type="molecule type" value="Genomic_DNA"/>
</dbReference>
<reference evidence="5 6" key="1">
    <citation type="submission" date="2020-02" db="EMBL/GenBank/DDBJ databases">
        <title>Genome sequences of Thiorhodococcus mannitoliphagus and Thiorhodococcus minor, purple sulfur photosynthetic bacteria in the gammaproteobacterial family, Chromatiaceae.</title>
        <authorList>
            <person name="Aviles F.A."/>
            <person name="Meyer T.E."/>
            <person name="Kyndt J.A."/>
        </authorList>
    </citation>
    <scope>NUCLEOTIDE SEQUENCE [LARGE SCALE GENOMIC DNA]</scope>
    <source>
        <strain evidence="5 6">DSM 11518</strain>
    </source>
</reference>
<evidence type="ECO:0000313" key="5">
    <source>
        <dbReference type="EMBL" id="NEV62505.1"/>
    </source>
</evidence>